<comment type="cofactor">
    <cofactor evidence="1">
        <name>[4Fe-4S] cluster</name>
        <dbReference type="ChEBI" id="CHEBI:49883"/>
    </cofactor>
</comment>
<comment type="caution">
    <text evidence="7">The sequence shown here is derived from an EMBL/GenBank/DDBJ whole genome shotgun (WGS) entry which is preliminary data.</text>
</comment>
<dbReference type="SFLD" id="SFLDS00029">
    <property type="entry name" value="Radical_SAM"/>
    <property type="match status" value="1"/>
</dbReference>
<dbReference type="PROSITE" id="PS51918">
    <property type="entry name" value="RADICAL_SAM"/>
    <property type="match status" value="1"/>
</dbReference>
<dbReference type="InterPro" id="IPR058240">
    <property type="entry name" value="rSAM_sf"/>
</dbReference>
<dbReference type="InterPro" id="IPR023885">
    <property type="entry name" value="4Fe4S-binding_SPASM_dom"/>
</dbReference>
<organism evidence="7 8">
    <name type="scientific">Novosphingobium hassiacum</name>
    <dbReference type="NCBI Taxonomy" id="173676"/>
    <lineage>
        <taxon>Bacteria</taxon>
        <taxon>Pseudomonadati</taxon>
        <taxon>Pseudomonadota</taxon>
        <taxon>Alphaproteobacteria</taxon>
        <taxon>Sphingomonadales</taxon>
        <taxon>Sphingomonadaceae</taxon>
        <taxon>Novosphingobium</taxon>
    </lineage>
</organism>
<evidence type="ECO:0000256" key="1">
    <source>
        <dbReference type="ARBA" id="ARBA00001966"/>
    </source>
</evidence>
<dbReference type="GO" id="GO:0051536">
    <property type="term" value="F:iron-sulfur cluster binding"/>
    <property type="evidence" value="ECO:0007669"/>
    <property type="project" value="UniProtKB-KW"/>
</dbReference>
<evidence type="ECO:0000256" key="5">
    <source>
        <dbReference type="ARBA" id="ARBA00023014"/>
    </source>
</evidence>
<dbReference type="Proteomes" id="UP000562395">
    <property type="component" value="Unassembled WGS sequence"/>
</dbReference>
<dbReference type="SUPFAM" id="SSF102114">
    <property type="entry name" value="Radical SAM enzymes"/>
    <property type="match status" value="1"/>
</dbReference>
<evidence type="ECO:0000256" key="3">
    <source>
        <dbReference type="ARBA" id="ARBA00022723"/>
    </source>
</evidence>
<keyword evidence="3" id="KW-0479">Metal-binding</keyword>
<evidence type="ECO:0000313" key="7">
    <source>
        <dbReference type="EMBL" id="MBB3859644.1"/>
    </source>
</evidence>
<evidence type="ECO:0000259" key="6">
    <source>
        <dbReference type="PROSITE" id="PS51918"/>
    </source>
</evidence>
<dbReference type="InterPro" id="IPR013785">
    <property type="entry name" value="Aldolase_TIM"/>
</dbReference>
<dbReference type="Gene3D" id="3.20.20.70">
    <property type="entry name" value="Aldolase class I"/>
    <property type="match status" value="1"/>
</dbReference>
<dbReference type="PANTHER" id="PTHR11228:SF7">
    <property type="entry name" value="PQQA PEPTIDE CYCLASE"/>
    <property type="match status" value="1"/>
</dbReference>
<dbReference type="GO" id="GO:0046872">
    <property type="term" value="F:metal ion binding"/>
    <property type="evidence" value="ECO:0007669"/>
    <property type="project" value="UniProtKB-KW"/>
</dbReference>
<dbReference type="EMBL" id="JACICY010000001">
    <property type="protein sequence ID" value="MBB3859644.1"/>
    <property type="molecule type" value="Genomic_DNA"/>
</dbReference>
<keyword evidence="5" id="KW-0411">Iron-sulfur</keyword>
<dbReference type="SFLD" id="SFLDG01067">
    <property type="entry name" value="SPASM/twitch_domain_containing"/>
    <property type="match status" value="1"/>
</dbReference>
<protein>
    <submittedName>
        <fullName evidence="7">Cyclic pyranopterin phosphate synthase</fullName>
    </submittedName>
</protein>
<sequence length="375" mass="41340">MTLAAVARKIAHTVPATAPLLKSGYRASERALTTIGGVWPGVIHANTEKITIAITAHCNLRCKGCNYGRDFMPGAQLPLALYADLIEDAAAANVPAVRLYGGEPLLHPDVVRMVEIAGDHGVGAYMTTNALILDRKIDALHGAGLRKITMGYYGQGAAFDAYVQRPGRHARLIESLDATRRAFGPDKLDFQFNFLLSRQTANVAAIEEMRVFAERYDAAVQIDVVHYSLPYFQDGPETELQFRPQDADDLRRSIDHLLAIKARQPQLLTASPTALVSLEDWALKQAEMKVPCDARKLLWIGADGSVMLCYVTFPLGNLHEKRLRDILYTPDHHRAARDAFALNCPNCHCESAARIEKHGPSNRKYSAMAKARTKA</sequence>
<dbReference type="AlphaFoldDB" id="A0A7W5ZUV4"/>
<dbReference type="GO" id="GO:0003824">
    <property type="term" value="F:catalytic activity"/>
    <property type="evidence" value="ECO:0007669"/>
    <property type="project" value="InterPro"/>
</dbReference>
<dbReference type="Pfam" id="PF04055">
    <property type="entry name" value="Radical_SAM"/>
    <property type="match status" value="1"/>
</dbReference>
<evidence type="ECO:0000256" key="4">
    <source>
        <dbReference type="ARBA" id="ARBA00023004"/>
    </source>
</evidence>
<evidence type="ECO:0000313" key="8">
    <source>
        <dbReference type="Proteomes" id="UP000562395"/>
    </source>
</evidence>
<dbReference type="CDD" id="cd01335">
    <property type="entry name" value="Radical_SAM"/>
    <property type="match status" value="1"/>
</dbReference>
<reference evidence="7 8" key="1">
    <citation type="submission" date="2020-08" db="EMBL/GenBank/DDBJ databases">
        <title>Genomic Encyclopedia of Type Strains, Phase IV (KMG-IV): sequencing the most valuable type-strain genomes for metagenomic binning, comparative biology and taxonomic classification.</title>
        <authorList>
            <person name="Goeker M."/>
        </authorList>
    </citation>
    <scope>NUCLEOTIDE SEQUENCE [LARGE SCALE GENOMIC DNA]</scope>
    <source>
        <strain evidence="7 8">DSM 14552</strain>
    </source>
</reference>
<keyword evidence="8" id="KW-1185">Reference proteome</keyword>
<proteinExistence type="predicted"/>
<evidence type="ECO:0000256" key="2">
    <source>
        <dbReference type="ARBA" id="ARBA00022691"/>
    </source>
</evidence>
<accession>A0A7W5ZUV4</accession>
<gene>
    <name evidence="7" type="ORF">GGQ88_000884</name>
</gene>
<name>A0A7W5ZUV4_9SPHN</name>
<keyword evidence="4" id="KW-0408">Iron</keyword>
<dbReference type="InterPro" id="IPR007197">
    <property type="entry name" value="rSAM"/>
</dbReference>
<dbReference type="Pfam" id="PF13186">
    <property type="entry name" value="SPASM"/>
    <property type="match status" value="1"/>
</dbReference>
<keyword evidence="2" id="KW-0949">S-adenosyl-L-methionine</keyword>
<dbReference type="InterPro" id="IPR050377">
    <property type="entry name" value="Radical_SAM_PqqE_MftC-like"/>
</dbReference>
<dbReference type="CDD" id="cd21109">
    <property type="entry name" value="SPASM"/>
    <property type="match status" value="1"/>
</dbReference>
<feature type="domain" description="Radical SAM core" evidence="6">
    <location>
        <begin position="44"/>
        <end position="273"/>
    </location>
</feature>
<dbReference type="PANTHER" id="PTHR11228">
    <property type="entry name" value="RADICAL SAM DOMAIN PROTEIN"/>
    <property type="match status" value="1"/>
</dbReference>
<dbReference type="RefSeq" id="WP_183611853.1">
    <property type="nucleotide sequence ID" value="NZ_JACICY010000001.1"/>
</dbReference>